<proteinExistence type="predicted"/>
<keyword evidence="1" id="KW-0812">Transmembrane</keyword>
<organism evidence="2 3">
    <name type="scientific">Cutibacterium modestum</name>
    <dbReference type="NCBI Taxonomy" id="2559073"/>
    <lineage>
        <taxon>Bacteria</taxon>
        <taxon>Bacillati</taxon>
        <taxon>Actinomycetota</taxon>
        <taxon>Actinomycetes</taxon>
        <taxon>Propionibacteriales</taxon>
        <taxon>Propionibacteriaceae</taxon>
        <taxon>Cutibacterium</taxon>
    </lineage>
</organism>
<dbReference type="EMBL" id="AP024747">
    <property type="protein sequence ID" value="BCY25488.1"/>
    <property type="molecule type" value="Genomic_DNA"/>
</dbReference>
<dbReference type="GeneID" id="92880493"/>
<evidence type="ECO:0000313" key="2">
    <source>
        <dbReference type="EMBL" id="BCY25488.1"/>
    </source>
</evidence>
<dbReference type="Proteomes" id="UP000825072">
    <property type="component" value="Chromosome 1"/>
</dbReference>
<dbReference type="InterPro" id="IPR025327">
    <property type="entry name" value="DUF4233"/>
</dbReference>
<feature type="transmembrane region" description="Helical" evidence="1">
    <location>
        <begin position="27"/>
        <end position="48"/>
    </location>
</feature>
<keyword evidence="1" id="KW-1133">Transmembrane helix</keyword>
<evidence type="ECO:0000256" key="1">
    <source>
        <dbReference type="SAM" id="Phobius"/>
    </source>
</evidence>
<gene>
    <name evidence="2" type="ORF">KB1_14780</name>
</gene>
<name>A0AAD1KPQ7_9ACTN</name>
<dbReference type="Pfam" id="PF14017">
    <property type="entry name" value="DUF4233"/>
    <property type="match status" value="1"/>
</dbReference>
<protein>
    <submittedName>
        <fullName evidence="2">Membrane protein</fullName>
    </submittedName>
</protein>
<keyword evidence="1" id="KW-0472">Membrane</keyword>
<feature type="transmembrane region" description="Helical" evidence="1">
    <location>
        <begin position="86"/>
        <end position="118"/>
    </location>
</feature>
<reference evidence="2" key="1">
    <citation type="submission" date="2021-06" db="EMBL/GenBank/DDBJ databases">
        <title>Genome sequence of Cutibacterium modestum strain KB17-24694.</title>
        <authorList>
            <person name="Dekio I."/>
            <person name="Asahina A."/>
            <person name="Nishida M."/>
        </authorList>
    </citation>
    <scope>NUCLEOTIDE SEQUENCE</scope>
    <source>
        <strain evidence="2">KB17-24694</strain>
    </source>
</reference>
<evidence type="ECO:0000313" key="3">
    <source>
        <dbReference type="Proteomes" id="UP000825072"/>
    </source>
</evidence>
<sequence length="128" mass="13611">MTLTAWPEAGKSGILTLAADNPMTKTVVSFLAFEVIVFGLAIPGMVLVSRISVATSVILGCVGMILSIVCAIGVPRTWGYLLSWAIQIFGILLGLATPMMYVVGVIFAAIWVAIMVLGRRIDGNLEVR</sequence>
<dbReference type="RefSeq" id="WP_002527576.1">
    <property type="nucleotide sequence ID" value="NZ_AP024747.1"/>
</dbReference>
<dbReference type="AlphaFoldDB" id="A0AAD1KPQ7"/>
<feature type="transmembrane region" description="Helical" evidence="1">
    <location>
        <begin position="55"/>
        <end position="74"/>
    </location>
</feature>
<accession>A0AAD1KPQ7</accession>